<dbReference type="EMBL" id="LATX01002537">
    <property type="protein sequence ID" value="KTB27537.1"/>
    <property type="molecule type" value="Genomic_DNA"/>
</dbReference>
<dbReference type="PANTHER" id="PTHR44329">
    <property type="entry name" value="SERINE/THREONINE-PROTEIN KINASE TNNI3K-RELATED"/>
    <property type="match status" value="1"/>
</dbReference>
<dbReference type="PRINTS" id="PR00109">
    <property type="entry name" value="TYRKINASE"/>
</dbReference>
<evidence type="ECO:0000313" key="6">
    <source>
        <dbReference type="EMBL" id="KTB27537.1"/>
    </source>
</evidence>
<dbReference type="GO" id="GO:0005524">
    <property type="term" value="F:ATP binding"/>
    <property type="evidence" value="ECO:0007669"/>
    <property type="project" value="UniProtKB-KW"/>
</dbReference>
<keyword evidence="1" id="KW-0808">Transferase</keyword>
<dbReference type="Gene3D" id="1.10.510.10">
    <property type="entry name" value="Transferase(Phosphotransferase) domain 1"/>
    <property type="match status" value="1"/>
</dbReference>
<keyword evidence="4" id="KW-0067">ATP-binding</keyword>
<evidence type="ECO:0000256" key="4">
    <source>
        <dbReference type="ARBA" id="ARBA00022840"/>
    </source>
</evidence>
<reference evidence="6 7" key="1">
    <citation type="submission" date="2015-12" db="EMBL/GenBank/DDBJ databases">
        <title>Draft genome sequence of Moniliophthora roreri, the causal agent of frosty pod rot of cacao.</title>
        <authorList>
            <person name="Aime M.C."/>
            <person name="Diaz-Valderrama J.R."/>
            <person name="Kijpornyongpan T."/>
            <person name="Phillips-Mora W."/>
        </authorList>
    </citation>
    <scope>NUCLEOTIDE SEQUENCE [LARGE SCALE GENOMIC DNA]</scope>
    <source>
        <strain evidence="6 7">MCA 2952</strain>
    </source>
</reference>
<dbReference type="PROSITE" id="PS00108">
    <property type="entry name" value="PROTEIN_KINASE_ST"/>
    <property type="match status" value="1"/>
</dbReference>
<dbReference type="InterPro" id="IPR001245">
    <property type="entry name" value="Ser-Thr/Tyr_kinase_cat_dom"/>
</dbReference>
<dbReference type="PANTHER" id="PTHR44329:SF288">
    <property type="entry name" value="MITOGEN-ACTIVATED PROTEIN KINASE KINASE KINASE 20"/>
    <property type="match status" value="1"/>
</dbReference>
<dbReference type="PROSITE" id="PS50011">
    <property type="entry name" value="PROTEIN_KINASE_DOM"/>
    <property type="match status" value="1"/>
</dbReference>
<evidence type="ECO:0000256" key="1">
    <source>
        <dbReference type="ARBA" id="ARBA00022679"/>
    </source>
</evidence>
<protein>
    <recommendedName>
        <fullName evidence="5">Protein kinase domain-containing protein</fullName>
    </recommendedName>
</protein>
<name>A0A0W0ETX8_MONRR</name>
<evidence type="ECO:0000256" key="2">
    <source>
        <dbReference type="ARBA" id="ARBA00022741"/>
    </source>
</evidence>
<dbReference type="SMART" id="SM00220">
    <property type="entry name" value="S_TKc"/>
    <property type="match status" value="1"/>
</dbReference>
<gene>
    <name evidence="6" type="ORF">WG66_19886</name>
</gene>
<dbReference type="InterPro" id="IPR051681">
    <property type="entry name" value="Ser/Thr_Kinases-Pseudokinases"/>
</dbReference>
<evidence type="ECO:0000259" key="5">
    <source>
        <dbReference type="PROSITE" id="PS50011"/>
    </source>
</evidence>
<dbReference type="Proteomes" id="UP000054988">
    <property type="component" value="Unassembled WGS sequence"/>
</dbReference>
<dbReference type="InterPro" id="IPR000719">
    <property type="entry name" value="Prot_kinase_dom"/>
</dbReference>
<dbReference type="InterPro" id="IPR011009">
    <property type="entry name" value="Kinase-like_dom_sf"/>
</dbReference>
<comment type="caution">
    <text evidence="6">The sequence shown here is derived from an EMBL/GenBank/DDBJ whole genome shotgun (WGS) entry which is preliminary data.</text>
</comment>
<accession>A0A0W0ETX8</accession>
<evidence type="ECO:0000313" key="7">
    <source>
        <dbReference type="Proteomes" id="UP000054988"/>
    </source>
</evidence>
<evidence type="ECO:0000256" key="3">
    <source>
        <dbReference type="ARBA" id="ARBA00022777"/>
    </source>
</evidence>
<keyword evidence="2" id="KW-0547">Nucleotide-binding</keyword>
<feature type="domain" description="Protein kinase" evidence="5">
    <location>
        <begin position="218"/>
        <end position="490"/>
    </location>
</feature>
<dbReference type="SUPFAM" id="SSF56112">
    <property type="entry name" value="Protein kinase-like (PK-like)"/>
    <property type="match status" value="1"/>
</dbReference>
<sequence>MLRYQVSQPKNLLGSARQNHISAPLLAGLGRSGTSSDPELYIQVKQPFGATYTPKRRHHSSPNLPFIEDFDDEDQSQAILNDILDVPSIGRSDLRMRREPLDQILNSNRQPKRPRLHGWRSGPLFEEPEEGYTGLQRSIDVERELSRMAIILKDEVQYQKLVCQSGVVAQYTLDLLQQLADYAVTTSPLRSLIYKAMLRLSSNSGLHPQCLAINHVEKLDDHPVAGGGFGDVWKGMLGRAQSQVVCLKIVKVYLTSDVQKLFSEYLQEAIVWRQLRHQGVLPFLGLYYLDNGRKQLCLVSPWMERGNLVQFLRKTDSKDVDHHLLVYDIAVGLEYLHRTKIVHGDLKGVNILIKPSGRPCIADFGLARVADSQVFRMSSSTDSHQRGTVRWLAPEVHGGKRTSKSSDIYAFGCVCYEVFKIFSGGYPPFHDVLHDSAVIIKVLVHKERPSRPLNTPALTDSMWSIVDSCWNAEEDRRPTAETVVKLLKRFEPISAAINEDKEWDESLASALWESVEYPPIAPNWDVLERLLSQLESDCVS</sequence>
<proteinExistence type="predicted"/>
<dbReference type="AlphaFoldDB" id="A0A0W0ETX8"/>
<dbReference type="GO" id="GO:0004674">
    <property type="term" value="F:protein serine/threonine kinase activity"/>
    <property type="evidence" value="ECO:0007669"/>
    <property type="project" value="TreeGrafter"/>
</dbReference>
<dbReference type="Pfam" id="PF07714">
    <property type="entry name" value="PK_Tyr_Ser-Thr"/>
    <property type="match status" value="1"/>
</dbReference>
<organism evidence="6 7">
    <name type="scientific">Moniliophthora roreri</name>
    <name type="common">Frosty pod rot fungus</name>
    <name type="synonym">Monilia roreri</name>
    <dbReference type="NCBI Taxonomy" id="221103"/>
    <lineage>
        <taxon>Eukaryota</taxon>
        <taxon>Fungi</taxon>
        <taxon>Dikarya</taxon>
        <taxon>Basidiomycota</taxon>
        <taxon>Agaricomycotina</taxon>
        <taxon>Agaricomycetes</taxon>
        <taxon>Agaricomycetidae</taxon>
        <taxon>Agaricales</taxon>
        <taxon>Marasmiineae</taxon>
        <taxon>Marasmiaceae</taxon>
        <taxon>Moniliophthora</taxon>
    </lineage>
</organism>
<keyword evidence="3" id="KW-0418">Kinase</keyword>
<dbReference type="eggNOG" id="KOG0192">
    <property type="taxonomic scope" value="Eukaryota"/>
</dbReference>
<dbReference type="InterPro" id="IPR008271">
    <property type="entry name" value="Ser/Thr_kinase_AS"/>
</dbReference>